<keyword evidence="3" id="KW-1185">Reference proteome</keyword>
<dbReference type="EMBL" id="VFMN01000001">
    <property type="protein sequence ID" value="TQJ10756.1"/>
    <property type="molecule type" value="Genomic_DNA"/>
</dbReference>
<proteinExistence type="predicted"/>
<dbReference type="Gene3D" id="3.40.250.10">
    <property type="entry name" value="Rhodanese-like domain"/>
    <property type="match status" value="1"/>
</dbReference>
<dbReference type="PANTHER" id="PTHR47377:SF1">
    <property type="entry name" value="RHODANESE-LIKE DOMAIN-CONTAINING PROTEIN 4, CHLOROPLASTIC"/>
    <property type="match status" value="1"/>
</dbReference>
<organism evidence="2 3">
    <name type="scientific">Lapillicoccus jejuensis</name>
    <dbReference type="NCBI Taxonomy" id="402171"/>
    <lineage>
        <taxon>Bacteria</taxon>
        <taxon>Bacillati</taxon>
        <taxon>Actinomycetota</taxon>
        <taxon>Actinomycetes</taxon>
        <taxon>Micrococcales</taxon>
        <taxon>Intrasporangiaceae</taxon>
        <taxon>Lapillicoccus</taxon>
    </lineage>
</organism>
<comment type="caution">
    <text evidence="2">The sequence shown here is derived from an EMBL/GenBank/DDBJ whole genome shotgun (WGS) entry which is preliminary data.</text>
</comment>
<evidence type="ECO:0000313" key="2">
    <source>
        <dbReference type="EMBL" id="TQJ10756.1"/>
    </source>
</evidence>
<gene>
    <name evidence="2" type="ORF">FB458_3894</name>
</gene>
<reference evidence="2 3" key="1">
    <citation type="submission" date="2019-06" db="EMBL/GenBank/DDBJ databases">
        <title>Sequencing the genomes of 1000 actinobacteria strains.</title>
        <authorList>
            <person name="Klenk H.-P."/>
        </authorList>
    </citation>
    <scope>NUCLEOTIDE SEQUENCE [LARGE SCALE GENOMIC DNA]</scope>
    <source>
        <strain evidence="2 3">DSM 18607</strain>
    </source>
</reference>
<dbReference type="InterPro" id="IPR044240">
    <property type="entry name" value="STR4-like"/>
</dbReference>
<dbReference type="GO" id="GO:0016740">
    <property type="term" value="F:transferase activity"/>
    <property type="evidence" value="ECO:0007669"/>
    <property type="project" value="UniProtKB-KW"/>
</dbReference>
<dbReference type="Pfam" id="PF00581">
    <property type="entry name" value="Rhodanese"/>
    <property type="match status" value="1"/>
</dbReference>
<dbReference type="SUPFAM" id="SSF52821">
    <property type="entry name" value="Rhodanese/Cell cycle control phosphatase"/>
    <property type="match status" value="1"/>
</dbReference>
<dbReference type="SMART" id="SM00450">
    <property type="entry name" value="RHOD"/>
    <property type="match status" value="1"/>
</dbReference>
<name>A0A542E656_9MICO</name>
<dbReference type="InterPro" id="IPR001763">
    <property type="entry name" value="Rhodanese-like_dom"/>
</dbReference>
<evidence type="ECO:0000313" key="3">
    <source>
        <dbReference type="Proteomes" id="UP000317893"/>
    </source>
</evidence>
<dbReference type="InterPro" id="IPR036873">
    <property type="entry name" value="Rhodanese-like_dom_sf"/>
</dbReference>
<keyword evidence="2" id="KW-0808">Transferase</keyword>
<evidence type="ECO:0000259" key="1">
    <source>
        <dbReference type="PROSITE" id="PS50206"/>
    </source>
</evidence>
<dbReference type="PANTHER" id="PTHR47377">
    <property type="entry name" value="RHODANESE-LIKE DOMAIN-CONTAINING PROTEIN 4, CHLOROPLASTIC"/>
    <property type="match status" value="1"/>
</dbReference>
<sequence length="147" mass="15570">MPDGVPILEGMSYAGDVTPQEAYDALRSDPQAVLVDVRTRAEWTYVGLPDLGDVGKPVVTVEWVRFPDGAPNPSFLDELRAAGVGEDAPLYFLCRSGVRSVAAAEAATAAGFAASYNVLEGFEGPHDPAGHRTVSGWKVAGLPWRQG</sequence>
<dbReference type="AlphaFoldDB" id="A0A542E656"/>
<accession>A0A542E656</accession>
<dbReference type="Proteomes" id="UP000317893">
    <property type="component" value="Unassembled WGS sequence"/>
</dbReference>
<dbReference type="PROSITE" id="PS50206">
    <property type="entry name" value="RHODANESE_3"/>
    <property type="match status" value="1"/>
</dbReference>
<feature type="domain" description="Rhodanese" evidence="1">
    <location>
        <begin position="28"/>
        <end position="134"/>
    </location>
</feature>
<protein>
    <submittedName>
        <fullName evidence="2">Rhodanese-related sulfurtransferase</fullName>
    </submittedName>
</protein>